<sequence>IVAPDLIYK</sequence>
<feature type="non-terminal residue" evidence="1">
    <location>
        <position position="1"/>
    </location>
</feature>
<protein>
    <submittedName>
        <fullName evidence="1">Uncharacterized protein</fullName>
    </submittedName>
</protein>
<feature type="non-terminal residue" evidence="1">
    <location>
        <position position="9"/>
    </location>
</feature>
<dbReference type="Proteomes" id="UP000708208">
    <property type="component" value="Unassembled WGS sequence"/>
</dbReference>
<reference evidence="1" key="1">
    <citation type="submission" date="2021-06" db="EMBL/GenBank/DDBJ databases">
        <authorList>
            <person name="Hodson N. C."/>
            <person name="Mongue J. A."/>
            <person name="Jaron S. K."/>
        </authorList>
    </citation>
    <scope>NUCLEOTIDE SEQUENCE</scope>
</reference>
<gene>
    <name evidence="1" type="ORF">AFUS01_LOCUS621</name>
</gene>
<evidence type="ECO:0000313" key="1">
    <source>
        <dbReference type="EMBL" id="CAG7647264.1"/>
    </source>
</evidence>
<dbReference type="EMBL" id="CAJVCH010003108">
    <property type="protein sequence ID" value="CAG7647264.1"/>
    <property type="molecule type" value="Genomic_DNA"/>
</dbReference>
<proteinExistence type="predicted"/>
<accession>A0A8J2J4Y4</accession>
<keyword evidence="2" id="KW-1185">Reference proteome</keyword>
<name>A0A8J2J4Y4_9HEXA</name>
<comment type="caution">
    <text evidence="1">The sequence shown here is derived from an EMBL/GenBank/DDBJ whole genome shotgun (WGS) entry which is preliminary data.</text>
</comment>
<evidence type="ECO:0000313" key="2">
    <source>
        <dbReference type="Proteomes" id="UP000708208"/>
    </source>
</evidence>
<organism evidence="1 2">
    <name type="scientific">Allacma fusca</name>
    <dbReference type="NCBI Taxonomy" id="39272"/>
    <lineage>
        <taxon>Eukaryota</taxon>
        <taxon>Metazoa</taxon>
        <taxon>Ecdysozoa</taxon>
        <taxon>Arthropoda</taxon>
        <taxon>Hexapoda</taxon>
        <taxon>Collembola</taxon>
        <taxon>Symphypleona</taxon>
        <taxon>Sminthuridae</taxon>
        <taxon>Allacma</taxon>
    </lineage>
</organism>